<dbReference type="Pfam" id="PF01321">
    <property type="entry name" value="Creatinase_N"/>
    <property type="match status" value="1"/>
</dbReference>
<gene>
    <name evidence="3" type="ORF">SAMN06265222_1047</name>
</gene>
<reference evidence="3 4" key="1">
    <citation type="submission" date="2017-05" db="EMBL/GenBank/DDBJ databases">
        <authorList>
            <person name="Varghese N."/>
            <person name="Submissions S."/>
        </authorList>
    </citation>
    <scope>NUCLEOTIDE SEQUENCE [LARGE SCALE GENOMIC DNA]</scope>
    <source>
        <strain evidence="3 4">DSM 25457</strain>
    </source>
</reference>
<evidence type="ECO:0000313" key="3">
    <source>
        <dbReference type="EMBL" id="SMP52750.1"/>
    </source>
</evidence>
<keyword evidence="3" id="KW-0645">Protease</keyword>
<dbReference type="RefSeq" id="WP_283432200.1">
    <property type="nucleotide sequence ID" value="NZ_FXUG01000004.1"/>
</dbReference>
<organism evidence="3 4">
    <name type="scientific">Neorhodopirellula lusitana</name>
    <dbReference type="NCBI Taxonomy" id="445327"/>
    <lineage>
        <taxon>Bacteria</taxon>
        <taxon>Pseudomonadati</taxon>
        <taxon>Planctomycetota</taxon>
        <taxon>Planctomycetia</taxon>
        <taxon>Pirellulales</taxon>
        <taxon>Pirellulaceae</taxon>
        <taxon>Neorhodopirellula</taxon>
    </lineage>
</organism>
<comment type="caution">
    <text evidence="3">The sequence shown here is derived from an EMBL/GenBank/DDBJ whole genome shotgun (WGS) entry which is preliminary data.</text>
</comment>
<feature type="domain" description="Creatinase N-terminal" evidence="2">
    <location>
        <begin position="16"/>
        <end position="132"/>
    </location>
</feature>
<evidence type="ECO:0000259" key="1">
    <source>
        <dbReference type="Pfam" id="PF00557"/>
    </source>
</evidence>
<name>A0ABY1PY25_9BACT</name>
<dbReference type="InterPro" id="IPR029149">
    <property type="entry name" value="Creatin/AminoP/Spt16_N"/>
</dbReference>
<evidence type="ECO:0000313" key="4">
    <source>
        <dbReference type="Proteomes" id="UP001158067"/>
    </source>
</evidence>
<sequence>MNPRIQKLACSSIPGDVDAILVVDETNVRYLTGFTGDSSWLVVRPDGQAVLLSDGRYDAQLANECPGLPTVIRPPGQGINELFTQFIRDEKLGKVAFQADHVLVASMKSWTTDLPDVTWVETSGLVEELRQIKDADELAIIRRAVDISQKAFLKITSELTADQTEAEIYYRLEAEMRSLGAEGVAFHPIVGVEPNGALPHYRPADVKLGDCQSLLIDWGSKVDGYCSDLTRTIQRPGRNSPAATRFSDAYQHVLDAQLAAIAKIGDGVQCIEVDRAARGSLEDAGLGDAFKHGLGHSFGLQIHEDPRMGPSSTGHLKAGMVVTVEPGVYFDGDFGIRIEDDILVTENGCEVLSDLAKGLDDCRILL</sequence>
<keyword evidence="3" id="KW-0031">Aminopeptidase</keyword>
<keyword evidence="3" id="KW-0378">Hydrolase</keyword>
<accession>A0ABY1PY25</accession>
<dbReference type="Gene3D" id="3.40.350.10">
    <property type="entry name" value="Creatinase/prolidase N-terminal domain"/>
    <property type="match status" value="1"/>
</dbReference>
<proteinExistence type="predicted"/>
<dbReference type="PANTHER" id="PTHR46112:SF3">
    <property type="entry name" value="AMINOPEPTIDASE YPDF"/>
    <property type="match status" value="1"/>
</dbReference>
<dbReference type="InterPro" id="IPR000994">
    <property type="entry name" value="Pept_M24"/>
</dbReference>
<dbReference type="EMBL" id="FXUG01000004">
    <property type="protein sequence ID" value="SMP52750.1"/>
    <property type="molecule type" value="Genomic_DNA"/>
</dbReference>
<dbReference type="InterPro" id="IPR000587">
    <property type="entry name" value="Creatinase_N"/>
</dbReference>
<feature type="domain" description="Peptidase M24" evidence="1">
    <location>
        <begin position="140"/>
        <end position="346"/>
    </location>
</feature>
<evidence type="ECO:0000259" key="2">
    <source>
        <dbReference type="Pfam" id="PF01321"/>
    </source>
</evidence>
<dbReference type="Gene3D" id="3.90.230.10">
    <property type="entry name" value="Creatinase/methionine aminopeptidase superfamily"/>
    <property type="match status" value="1"/>
</dbReference>
<dbReference type="InterPro" id="IPR050659">
    <property type="entry name" value="Peptidase_M24B"/>
</dbReference>
<dbReference type="Pfam" id="PF00557">
    <property type="entry name" value="Peptidase_M24"/>
    <property type="match status" value="1"/>
</dbReference>
<dbReference type="SUPFAM" id="SSF55920">
    <property type="entry name" value="Creatinase/aminopeptidase"/>
    <property type="match status" value="1"/>
</dbReference>
<dbReference type="GO" id="GO:0004177">
    <property type="term" value="F:aminopeptidase activity"/>
    <property type="evidence" value="ECO:0007669"/>
    <property type="project" value="UniProtKB-KW"/>
</dbReference>
<dbReference type="PANTHER" id="PTHR46112">
    <property type="entry name" value="AMINOPEPTIDASE"/>
    <property type="match status" value="1"/>
</dbReference>
<protein>
    <submittedName>
        <fullName evidence="3">Xaa-Pro aminopeptidase</fullName>
    </submittedName>
</protein>
<dbReference type="Proteomes" id="UP001158067">
    <property type="component" value="Unassembled WGS sequence"/>
</dbReference>
<dbReference type="InterPro" id="IPR036005">
    <property type="entry name" value="Creatinase/aminopeptidase-like"/>
</dbReference>
<keyword evidence="4" id="KW-1185">Reference proteome</keyword>